<keyword evidence="4" id="KW-1185">Reference proteome</keyword>
<dbReference type="CDD" id="cd07561">
    <property type="entry name" value="Peptidase_S41_CPP_like"/>
    <property type="match status" value="1"/>
</dbReference>
<dbReference type="Gene3D" id="3.30.750.170">
    <property type="match status" value="1"/>
</dbReference>
<dbReference type="PROSITE" id="PS50106">
    <property type="entry name" value="PDZ"/>
    <property type="match status" value="1"/>
</dbReference>
<dbReference type="SMART" id="SM00245">
    <property type="entry name" value="TSPc"/>
    <property type="match status" value="1"/>
</dbReference>
<feature type="domain" description="PDZ" evidence="2">
    <location>
        <begin position="80"/>
        <end position="171"/>
    </location>
</feature>
<protein>
    <submittedName>
        <fullName evidence="3">S41 family peptidase</fullName>
    </submittedName>
</protein>
<dbReference type="PANTHER" id="PTHR32060:SF30">
    <property type="entry name" value="CARBOXY-TERMINAL PROCESSING PROTEASE CTPA"/>
    <property type="match status" value="1"/>
</dbReference>
<evidence type="ECO:0000256" key="1">
    <source>
        <dbReference type="SAM" id="SignalP"/>
    </source>
</evidence>
<dbReference type="Pfam" id="PF17820">
    <property type="entry name" value="PDZ_6"/>
    <property type="match status" value="1"/>
</dbReference>
<dbReference type="Pfam" id="PF18294">
    <property type="entry name" value="Pept_S41_N"/>
    <property type="match status" value="1"/>
</dbReference>
<feature type="signal peptide" evidence="1">
    <location>
        <begin position="1"/>
        <end position="27"/>
    </location>
</feature>
<evidence type="ECO:0000259" key="2">
    <source>
        <dbReference type="PROSITE" id="PS50106"/>
    </source>
</evidence>
<evidence type="ECO:0000313" key="4">
    <source>
        <dbReference type="Proteomes" id="UP001324380"/>
    </source>
</evidence>
<dbReference type="InterPro" id="IPR005151">
    <property type="entry name" value="Tail-specific_protease"/>
</dbReference>
<dbReference type="InterPro" id="IPR001478">
    <property type="entry name" value="PDZ"/>
</dbReference>
<dbReference type="InterPro" id="IPR041613">
    <property type="entry name" value="Pept_S41_N"/>
</dbReference>
<dbReference type="InterPro" id="IPR036034">
    <property type="entry name" value="PDZ_sf"/>
</dbReference>
<organism evidence="3 4">
    <name type="scientific">Mucilaginibacter sabulilitoris</name>
    <dbReference type="NCBI Taxonomy" id="1173583"/>
    <lineage>
        <taxon>Bacteria</taxon>
        <taxon>Pseudomonadati</taxon>
        <taxon>Bacteroidota</taxon>
        <taxon>Sphingobacteriia</taxon>
        <taxon>Sphingobacteriales</taxon>
        <taxon>Sphingobacteriaceae</taxon>
        <taxon>Mucilaginibacter</taxon>
    </lineage>
</organism>
<dbReference type="Gene3D" id="3.90.226.10">
    <property type="entry name" value="2-enoyl-CoA Hydratase, Chain A, domain 1"/>
    <property type="match status" value="1"/>
</dbReference>
<dbReference type="InterPro" id="IPR029045">
    <property type="entry name" value="ClpP/crotonase-like_dom_sf"/>
</dbReference>
<dbReference type="SUPFAM" id="SSF52096">
    <property type="entry name" value="ClpP/crotonase"/>
    <property type="match status" value="1"/>
</dbReference>
<evidence type="ECO:0000313" key="3">
    <source>
        <dbReference type="EMBL" id="WPU97058.1"/>
    </source>
</evidence>
<dbReference type="Gene3D" id="2.30.42.10">
    <property type="match status" value="1"/>
</dbReference>
<dbReference type="SUPFAM" id="SSF50156">
    <property type="entry name" value="PDZ domain-like"/>
    <property type="match status" value="1"/>
</dbReference>
<dbReference type="Pfam" id="PF03572">
    <property type="entry name" value="Peptidase_S41"/>
    <property type="match status" value="1"/>
</dbReference>
<name>A0ABZ0TY28_9SPHI</name>
<dbReference type="Proteomes" id="UP001324380">
    <property type="component" value="Chromosome"/>
</dbReference>
<feature type="chain" id="PRO_5045466996" evidence="1">
    <location>
        <begin position="28"/>
        <end position="464"/>
    </location>
</feature>
<dbReference type="EMBL" id="CP139558">
    <property type="protein sequence ID" value="WPU97058.1"/>
    <property type="molecule type" value="Genomic_DNA"/>
</dbReference>
<dbReference type="RefSeq" id="WP_321566144.1">
    <property type="nucleotide sequence ID" value="NZ_CP139558.1"/>
</dbReference>
<proteinExistence type="predicted"/>
<gene>
    <name evidence="3" type="ORF">SNE25_16165</name>
</gene>
<reference evidence="3 4" key="1">
    <citation type="submission" date="2023-11" db="EMBL/GenBank/DDBJ databases">
        <title>Analysis of the Genomes of Mucilaginibacter gossypii cycad 4 and M. sabulilitoris SNA2: microbes with the potential for plant growth promotion.</title>
        <authorList>
            <person name="Hirsch A.M."/>
            <person name="Humm E."/>
            <person name="Rubbi M."/>
            <person name="Del Vecchio G."/>
            <person name="Ha S.M."/>
            <person name="Pellegrini M."/>
            <person name="Gunsalus R.P."/>
        </authorList>
    </citation>
    <scope>NUCLEOTIDE SEQUENCE [LARGE SCALE GENOMIC DNA]</scope>
    <source>
        <strain evidence="3 4">SNA2</strain>
    </source>
</reference>
<dbReference type="PROSITE" id="PS51257">
    <property type="entry name" value="PROKAR_LIPOPROTEIN"/>
    <property type="match status" value="1"/>
</dbReference>
<sequence>MRKTIPVLRTVALVMTSLILWSSCKKAAPEIQLTEKNRWILDSMKVYYYWNDQLPGSPSNQNSASVFFKSLLNTADRFSFITDPDENREEYSSFAWYGFEYALLENQQNPGELLGTITLVVPGGPAEQQGLHRGDIFTAVNGTLLNKANTDNINRLLRTGDGLRLSMAALTNGILKTGPVLTIAYLPYTEQPVYTTRIFSDGGKKAGYIFYNQFNGSYDLQLLEALGTMRRNGINELILDLRYNPGGDVSSAAKLAGALANTRSDQTFVIYQANKNGGQRNSSFQNTMTENAYQPQSFSELLNYRLDLTRVIILTSGSTASAAELLINNLRPYINVVQIGSKTMGKDMASFAIKDFRTPKLINITLHPLVFKLYNAKEQGNYSDGLQPDYTVDEFAVLPLLPFGDPGDPLLKKALELAGINISTIAMAQNKQSATNATLRVNKTFTSRRAPLLIETKKRVWAWK</sequence>
<keyword evidence="1" id="KW-0732">Signal</keyword>
<dbReference type="PANTHER" id="PTHR32060">
    <property type="entry name" value="TAIL-SPECIFIC PROTEASE"/>
    <property type="match status" value="1"/>
</dbReference>
<dbReference type="SMART" id="SM00228">
    <property type="entry name" value="PDZ"/>
    <property type="match status" value="1"/>
</dbReference>
<accession>A0ABZ0TY28</accession>
<dbReference type="InterPro" id="IPR041489">
    <property type="entry name" value="PDZ_6"/>
</dbReference>